<evidence type="ECO:0000313" key="4">
    <source>
        <dbReference type="Proteomes" id="UP001152747"/>
    </source>
</evidence>
<keyword evidence="1" id="KW-0175">Coiled coil</keyword>
<proteinExistence type="predicted"/>
<accession>A0A9P1N785</accession>
<gene>
    <name evidence="3" type="ORF">CAMP_LOCUS16397</name>
</gene>
<protein>
    <submittedName>
        <fullName evidence="3">Uncharacterized protein</fullName>
    </submittedName>
</protein>
<dbReference type="AlphaFoldDB" id="A0A9P1N785"/>
<feature type="region of interest" description="Disordered" evidence="2">
    <location>
        <begin position="375"/>
        <end position="411"/>
    </location>
</feature>
<dbReference type="EMBL" id="CANHGI010000005">
    <property type="protein sequence ID" value="CAI5453760.1"/>
    <property type="molecule type" value="Genomic_DNA"/>
</dbReference>
<feature type="compositionally biased region" description="Low complexity" evidence="2">
    <location>
        <begin position="52"/>
        <end position="67"/>
    </location>
</feature>
<evidence type="ECO:0000313" key="3">
    <source>
        <dbReference type="EMBL" id="CAI5453760.1"/>
    </source>
</evidence>
<keyword evidence="4" id="KW-1185">Reference proteome</keyword>
<evidence type="ECO:0000256" key="2">
    <source>
        <dbReference type="SAM" id="MobiDB-lite"/>
    </source>
</evidence>
<dbReference type="Proteomes" id="UP001152747">
    <property type="component" value="Unassembled WGS sequence"/>
</dbReference>
<dbReference type="OrthoDB" id="5877542at2759"/>
<sequence length="450" mass="53046">MSSRESSPRRKKHRKHRHRSRRSRSRTRSRSRSHDRKSKIHINPMFGYPHPSSSSSSSNQPSTSSISATQQYYEHELTRLKTQLYNEQNNHQMAIQRLNMMSNEMRILGNAKMISDKRLMEMSNEKRIIVESQSEMRFRLKSLEETVQKMEKNQLDSIAKLEAKDEEIKNLVYQIDVTKQQNEGLNERNTELKGKCEVLVARNREIQADVEANRRNFEMAKMNVNRVDADLQLARIEIQRLMKEVENNKEKEDFWQKEKSALDTKISKKDDEIRQNAQKHQETLEKSQNQIGKLENRLKNEKPAYQQELTTEAIYQVIEKIKKNYGEQLEKLEEEVEKLKRRREEKAAGFEEIEELPDYLQTPMKPKPNVILPARNEFRPLRPSSGPPMDSPSQYQKYRNQQEADDFGYNNPEDLTCIDAIYEEEDLLSGGEPIPIDNVEFIEKQIFGDD</sequence>
<comment type="caution">
    <text evidence="3">The sequence shown here is derived from an EMBL/GenBank/DDBJ whole genome shotgun (WGS) entry which is preliminary data.</text>
</comment>
<feature type="region of interest" description="Disordered" evidence="2">
    <location>
        <begin position="1"/>
        <end position="70"/>
    </location>
</feature>
<feature type="compositionally biased region" description="Polar residues" evidence="2">
    <location>
        <begin position="391"/>
        <end position="401"/>
    </location>
</feature>
<feature type="coiled-coil region" evidence="1">
    <location>
        <begin position="224"/>
        <end position="356"/>
    </location>
</feature>
<organism evidence="3 4">
    <name type="scientific">Caenorhabditis angaria</name>
    <dbReference type="NCBI Taxonomy" id="860376"/>
    <lineage>
        <taxon>Eukaryota</taxon>
        <taxon>Metazoa</taxon>
        <taxon>Ecdysozoa</taxon>
        <taxon>Nematoda</taxon>
        <taxon>Chromadorea</taxon>
        <taxon>Rhabditida</taxon>
        <taxon>Rhabditina</taxon>
        <taxon>Rhabditomorpha</taxon>
        <taxon>Rhabditoidea</taxon>
        <taxon>Rhabditidae</taxon>
        <taxon>Peloderinae</taxon>
        <taxon>Caenorhabditis</taxon>
    </lineage>
</organism>
<evidence type="ECO:0000256" key="1">
    <source>
        <dbReference type="SAM" id="Coils"/>
    </source>
</evidence>
<name>A0A9P1N785_9PELO</name>
<feature type="coiled-coil region" evidence="1">
    <location>
        <begin position="133"/>
        <end position="195"/>
    </location>
</feature>
<reference evidence="3" key="1">
    <citation type="submission" date="2022-11" db="EMBL/GenBank/DDBJ databases">
        <authorList>
            <person name="Kikuchi T."/>
        </authorList>
    </citation>
    <scope>NUCLEOTIDE SEQUENCE</scope>
    <source>
        <strain evidence="3">PS1010</strain>
    </source>
</reference>
<feature type="compositionally biased region" description="Basic residues" evidence="2">
    <location>
        <begin position="9"/>
        <end position="40"/>
    </location>
</feature>